<reference evidence="1" key="1">
    <citation type="submission" date="2023-08" db="EMBL/GenBank/DDBJ databases">
        <authorList>
            <person name="Alioto T."/>
            <person name="Alioto T."/>
            <person name="Gomez Garrido J."/>
        </authorList>
    </citation>
    <scope>NUCLEOTIDE SEQUENCE</scope>
</reference>
<evidence type="ECO:0000313" key="1">
    <source>
        <dbReference type="EMBL" id="CAI9717275.1"/>
    </source>
</evidence>
<organism evidence="1 2">
    <name type="scientific">Octopus vulgaris</name>
    <name type="common">Common octopus</name>
    <dbReference type="NCBI Taxonomy" id="6645"/>
    <lineage>
        <taxon>Eukaryota</taxon>
        <taxon>Metazoa</taxon>
        <taxon>Spiralia</taxon>
        <taxon>Lophotrochozoa</taxon>
        <taxon>Mollusca</taxon>
        <taxon>Cephalopoda</taxon>
        <taxon>Coleoidea</taxon>
        <taxon>Octopodiformes</taxon>
        <taxon>Octopoda</taxon>
        <taxon>Incirrata</taxon>
        <taxon>Octopodidae</taxon>
        <taxon>Octopus</taxon>
    </lineage>
</organism>
<dbReference type="AlphaFoldDB" id="A0AA36EYY7"/>
<protein>
    <submittedName>
        <fullName evidence="1">Uncharacterized protein</fullName>
    </submittedName>
</protein>
<keyword evidence="2" id="KW-1185">Reference proteome</keyword>
<accession>A0AA36EYY7</accession>
<proteinExistence type="predicted"/>
<name>A0AA36EYY7_OCTVU</name>
<sequence>MEFKVEEFIEFPSVEQLRIFFKSELLLLAKHYYMDEVKSTMKKREIFKVVLEHLADEEIFEDSALSLLKTEKTEEFELRKLELEFQKAIKEMEIQKELKLKEMELQSRKLDTPRDQKDFDVAKNIKLVPPFSEKNVDKFFLHF</sequence>
<evidence type="ECO:0000313" key="2">
    <source>
        <dbReference type="Proteomes" id="UP001162480"/>
    </source>
</evidence>
<dbReference type="EMBL" id="OX597815">
    <property type="protein sequence ID" value="CAI9717275.1"/>
    <property type="molecule type" value="Genomic_DNA"/>
</dbReference>
<dbReference type="Proteomes" id="UP001162480">
    <property type="component" value="Chromosome 2"/>
</dbReference>
<gene>
    <name evidence="1" type="ORF">OCTVUL_1B006262</name>
</gene>